<dbReference type="PROSITE" id="PS00785">
    <property type="entry name" value="5_NUCLEOTIDASE_1"/>
    <property type="match status" value="1"/>
</dbReference>
<evidence type="ECO:0000259" key="5">
    <source>
        <dbReference type="Pfam" id="PF00149"/>
    </source>
</evidence>
<feature type="compositionally biased region" description="Polar residues" evidence="4">
    <location>
        <begin position="44"/>
        <end position="58"/>
    </location>
</feature>
<dbReference type="SUPFAM" id="SSF56300">
    <property type="entry name" value="Metallo-dependent phosphatases"/>
    <property type="match status" value="1"/>
</dbReference>
<name>A0ABU0UX91_ACIBI</name>
<dbReference type="GO" id="GO:0008253">
    <property type="term" value="F:5'-nucleotidase activity"/>
    <property type="evidence" value="ECO:0007669"/>
    <property type="project" value="UniProtKB-EC"/>
</dbReference>
<feature type="domain" description="Calcineurin-like phosphoesterase" evidence="5">
    <location>
        <begin position="62"/>
        <end position="291"/>
    </location>
</feature>
<keyword evidence="8" id="KW-1185">Reference proteome</keyword>
<dbReference type="SUPFAM" id="SSF55816">
    <property type="entry name" value="5'-nucleotidase (syn. UDP-sugar hydrolase), C-terminal domain"/>
    <property type="match status" value="1"/>
</dbReference>
<dbReference type="GO" id="GO:0008768">
    <property type="term" value="F:UDP-sugar diphosphatase activity"/>
    <property type="evidence" value="ECO:0007669"/>
    <property type="project" value="UniProtKB-EC"/>
</dbReference>
<evidence type="ECO:0000256" key="4">
    <source>
        <dbReference type="SAM" id="MobiDB-lite"/>
    </source>
</evidence>
<evidence type="ECO:0000313" key="8">
    <source>
        <dbReference type="Proteomes" id="UP001233360"/>
    </source>
</evidence>
<sequence length="652" mass="72087">MMLSKKLTTLQISLFNISNMLTPIALMFAISMGMSGCKEHHDSGSSTTVIPPENSASDDSSLKIIHINDHHSHLDEERMEFDLNTGSTSGTYSVSRGGFARVSALFNQLAMGHGAILKLHAGDATTGDLYYNLTKGKADADVMNTICFDAFTLGNHEFDNKDQGLKYFIDALDQSDCPTRTAILSANVEFGPSSPLYQSTRIQKSAVIETQGQKIGLVGLTIAQKTKNASQPNPDTLFKDELESAQQQIDLLRQAGINKIILQSHVGYEMDKYLAAQLHGVDVIVGGDSHTLLGSQNLEKVGITPEAPYPTILQNKDGDPVCIVQAWQYSYVVGELDVTFDSQGRVKNCQGTPHILIGDDFKPKLTSAPALTHDQQLNIAKQLHLLAPEITVIEPDSRTSQILNPYRDMKEKFRQTIVATAQEILCLRRVPGTQRDINRSSLGNVCNQDERVNRYGGDIQQLVAEAFLQQGKTYFSAQLSILNGGGVRTDVEQGPISVEKVYQVLPYNSTLVQLNMQGNEIKATLEDAVDAVITLNNTGSYPYTAGLRWSVDFNQPKGQRISNIELKDSSGEYSLLMMDQTYRVVTLDFLANGSDYYHTLATIRNERRIDVGLDYAEAFMKYLEADGLSQPRALFRLPVSNYSTQYFIDRPL</sequence>
<feature type="domain" description="5'-Nucleotidase C-terminal" evidence="6">
    <location>
        <begin position="457"/>
        <end position="601"/>
    </location>
</feature>
<dbReference type="InterPro" id="IPR036907">
    <property type="entry name" value="5'-Nucleotdase_C_sf"/>
</dbReference>
<dbReference type="Pfam" id="PF02872">
    <property type="entry name" value="5_nucleotid_C"/>
    <property type="match status" value="1"/>
</dbReference>
<evidence type="ECO:0000259" key="6">
    <source>
        <dbReference type="Pfam" id="PF02872"/>
    </source>
</evidence>
<reference evidence="7 8" key="1">
    <citation type="submission" date="2023-07" db="EMBL/GenBank/DDBJ databases">
        <title>Functional and genomic diversity of the sorghum phyllosphere microbiome.</title>
        <authorList>
            <person name="Shade A."/>
        </authorList>
    </citation>
    <scope>NUCLEOTIDE SEQUENCE [LARGE SCALE GENOMIC DNA]</scope>
    <source>
        <strain evidence="7 8">SORGH_AS_0887</strain>
    </source>
</reference>
<keyword evidence="3" id="KW-0547">Nucleotide-binding</keyword>
<dbReference type="InterPro" id="IPR029052">
    <property type="entry name" value="Metallo-depent_PP-like"/>
</dbReference>
<feature type="region of interest" description="Disordered" evidence="4">
    <location>
        <begin position="39"/>
        <end position="58"/>
    </location>
</feature>
<dbReference type="PANTHER" id="PTHR11575:SF24">
    <property type="entry name" value="5'-NUCLEOTIDASE"/>
    <property type="match status" value="1"/>
</dbReference>
<dbReference type="PRINTS" id="PR01607">
    <property type="entry name" value="APYRASEFAMLY"/>
</dbReference>
<dbReference type="InterPro" id="IPR006179">
    <property type="entry name" value="5_nucleotidase/apyrase"/>
</dbReference>
<proteinExistence type="inferred from homology"/>
<comment type="similarity">
    <text evidence="1 3">Belongs to the 5'-nucleotidase family.</text>
</comment>
<gene>
    <name evidence="7" type="ORF">QE380_002093</name>
</gene>
<dbReference type="EC" id="3.1.3.5" evidence="7"/>
<comment type="caution">
    <text evidence="7">The sequence shown here is derived from an EMBL/GenBank/DDBJ whole genome shotgun (WGS) entry which is preliminary data.</text>
</comment>
<organism evidence="7 8">
    <name type="scientific">Acinetobacter baylyi</name>
    <dbReference type="NCBI Taxonomy" id="202950"/>
    <lineage>
        <taxon>Bacteria</taxon>
        <taxon>Pseudomonadati</taxon>
        <taxon>Pseudomonadota</taxon>
        <taxon>Gammaproteobacteria</taxon>
        <taxon>Moraxellales</taxon>
        <taxon>Moraxellaceae</taxon>
        <taxon>Acinetobacter</taxon>
    </lineage>
</organism>
<keyword evidence="3 7" id="KW-0378">Hydrolase</keyword>
<dbReference type="InterPro" id="IPR004843">
    <property type="entry name" value="Calcineurin-like_PHP"/>
</dbReference>
<keyword evidence="2" id="KW-0732">Signal</keyword>
<dbReference type="PROSITE" id="PS00786">
    <property type="entry name" value="5_NUCLEOTIDASE_2"/>
    <property type="match status" value="1"/>
</dbReference>
<evidence type="ECO:0000256" key="3">
    <source>
        <dbReference type="RuleBase" id="RU362119"/>
    </source>
</evidence>
<evidence type="ECO:0000256" key="2">
    <source>
        <dbReference type="ARBA" id="ARBA00022729"/>
    </source>
</evidence>
<accession>A0ABU0UX91</accession>
<dbReference type="EMBL" id="JAUTBK010000002">
    <property type="protein sequence ID" value="MDQ1209170.1"/>
    <property type="molecule type" value="Genomic_DNA"/>
</dbReference>
<evidence type="ECO:0000313" key="7">
    <source>
        <dbReference type="EMBL" id="MDQ1209170.1"/>
    </source>
</evidence>
<dbReference type="Proteomes" id="UP001233360">
    <property type="component" value="Unassembled WGS sequence"/>
</dbReference>
<evidence type="ECO:0000256" key="1">
    <source>
        <dbReference type="ARBA" id="ARBA00006654"/>
    </source>
</evidence>
<dbReference type="EC" id="3.6.1.45" evidence="7"/>
<dbReference type="Gene3D" id="3.90.780.10">
    <property type="entry name" value="5'-Nucleotidase, C-terminal domain"/>
    <property type="match status" value="1"/>
</dbReference>
<dbReference type="Gene3D" id="3.60.21.10">
    <property type="match status" value="1"/>
</dbReference>
<dbReference type="InterPro" id="IPR006146">
    <property type="entry name" value="5'-Nucleotdase_CS"/>
</dbReference>
<dbReference type="InterPro" id="IPR008334">
    <property type="entry name" value="5'-Nucleotdase_C"/>
</dbReference>
<dbReference type="Pfam" id="PF00149">
    <property type="entry name" value="Metallophos"/>
    <property type="match status" value="1"/>
</dbReference>
<dbReference type="PANTHER" id="PTHR11575">
    <property type="entry name" value="5'-NUCLEOTIDASE-RELATED"/>
    <property type="match status" value="1"/>
</dbReference>
<protein>
    <submittedName>
        <fullName evidence="7">5'-nucleotidase/UDP-sugar diphosphatase</fullName>
        <ecNumber evidence="7">3.1.3.5</ecNumber>
        <ecNumber evidence="7">3.6.1.45</ecNumber>
    </submittedName>
</protein>